<dbReference type="EMBL" id="AP017646">
    <property type="protein sequence ID" value="BAW29915.1"/>
    <property type="molecule type" value="Genomic_DNA"/>
</dbReference>
<dbReference type="Gene3D" id="2.60.120.200">
    <property type="match status" value="1"/>
</dbReference>
<feature type="domain" description="GH16" evidence="1">
    <location>
        <begin position="572"/>
        <end position="816"/>
    </location>
</feature>
<dbReference type="GO" id="GO:0005975">
    <property type="term" value="P:carbohydrate metabolic process"/>
    <property type="evidence" value="ECO:0007669"/>
    <property type="project" value="InterPro"/>
</dbReference>
<dbReference type="GO" id="GO:0004553">
    <property type="term" value="F:hydrolase activity, hydrolyzing O-glycosyl compounds"/>
    <property type="evidence" value="ECO:0007669"/>
    <property type="project" value="InterPro"/>
</dbReference>
<accession>A0A1I7AFB1</accession>
<dbReference type="Pfam" id="PF10102">
    <property type="entry name" value="DUF2341"/>
    <property type="match status" value="3"/>
</dbReference>
<organism evidence="3 5">
    <name type="scientific">Methanosarcina thermophila</name>
    <dbReference type="NCBI Taxonomy" id="2210"/>
    <lineage>
        <taxon>Archaea</taxon>
        <taxon>Methanobacteriati</taxon>
        <taxon>Methanobacteriota</taxon>
        <taxon>Stenosarchaea group</taxon>
        <taxon>Methanomicrobia</taxon>
        <taxon>Methanosarcinales</taxon>
        <taxon>Methanosarcinaceae</taxon>
        <taxon>Methanosarcina</taxon>
    </lineage>
</organism>
<dbReference type="PROSITE" id="PS51762">
    <property type="entry name" value="GH16_2"/>
    <property type="match status" value="1"/>
</dbReference>
<gene>
    <name evidence="2" type="ORF">MESMT1_1985</name>
    <name evidence="3" type="ORF">SAMN02910340_02105</name>
</gene>
<evidence type="ECO:0000259" key="1">
    <source>
        <dbReference type="PROSITE" id="PS51762"/>
    </source>
</evidence>
<protein>
    <recommendedName>
        <fullName evidence="1">GH16 domain-containing protein</fullName>
    </recommendedName>
</protein>
<reference evidence="2 4" key="1">
    <citation type="submission" date="2016-09" db="EMBL/GenBank/DDBJ databases">
        <title>Complete Genome Sequence of Methanosarcina thermophila MT-1.</title>
        <authorList>
            <person name="Kouzuma A."/>
        </authorList>
    </citation>
    <scope>NUCLEOTIDE SEQUENCE [LARGE SCALE GENOMIC DNA]</scope>
    <source>
        <strain evidence="2 4">MT-1</strain>
    </source>
</reference>
<sequence length="1351" mass="150324">MQRYLAWKYKKELLISNPSATEGLQVFFTLPYYPGMRYDFRDIRFTTVSGTAIPYFIESVINFTSAFVWLKLPANTDLILLYYGNGSVTSASDASTVFELWDDFLGTSINTSVWNVGGSGGSVSGSILTLQHSSLSGYIESKTLYVPNSLVEMRIAHQSGQRGPFGFRSTSTQKAAAWQGAAGSLLTDHRFAHNGSSGDWDNDGVNRSGSVYNIYGVAHVAAGPRYYVNYSYRGEITTTVPGAVNLPVQIYSYYGEGYIKVDWVRVRKYSASMPAISVGRKHINQPKTFTLPEPITASTAVEMVPEVSLKGFVNASTQVSMVPVAMFRQPLFYQPAVTGPYQQWKFRGDVRIETLDRPVQISIPLSPGMAVDGRDLRFSDTRGNILRYNLESAENSMFSFWVDVPEDATKIHYYYGNGVAVSESDDSITGEPSLLTEYYLPEIPGPYQKWKFLGDIEITDIPAGETVQRVNIDLLPGMNLDGRDLRFSSTEGQEIPYRIESLESGVFTCLVEWPAGTSKIHFHYGNGTAVSESDGSITLDPIVTTMSMPSSIAYPRWKYRGDIRISAVPAVDTQILVDIPRLPGMTLDGRDLRFSDNAGTAVKYFLESSDSDSFSVWIRWPAGSSKIHFYYGNGAAVSESSAADVFNFWEDFDSLDPGVWTTLAGSPVISDSKLYLSSTTVNSLLRSVSMFGTGTLLEMRMYHAQNNQMICGYWSSANQRACWLGASGTSNYDYMHTHNGSTSTSVNDNVYRYGTTFYKYGVAYNSGSVVFYVDDALRGTITTNVPSGDLPISLYSEVNAGELVIDWIRVRQQTDAVAAVEKHYPQSVSGFQIEEVQPITAFVSRHHPRWQVPLKIDTPVATAVLERHYPRWQTAIRYYDYIAPQAYVFMQPDVVKWKERKELRDYSVGAIEVSKSINDTYLQLSTEFVDLVVPPEDSTIKHVANDSQGNPHLLFNGKVVANSSVMRYNGNSVSMQAADLSRNLVVQKVPWNYQVVDGETASWPSWIQTLLAPEETGVYAKTLTDTHKEPKQFVFNPKTTRLEAIKEIAGYVGCMIHIKLITREISGLTVTRPEFYLVQPENIDLSANGFDLPAPITLIYPDPSLVDEPKIVSEPEEKYNKVTVHGILSETGETVVASAFSAAVYSGEQKAREYMIEDNSISEKGSTAEREAVKWLLYFLTPRAKVSMQFVDRFDLELYQRIRFGSGFSRGLQALTSSVQVPVVYACDPRDAANSTHSVDVSRVPRPSWLRISEMKYHSEHALETVDVTAITDFIYSSVDPVVPDPYSQYLSPGYMKPIIDDLVQTTQTIVDDTIEKQLTPQSGTVLSVNEETKTAVVQLADGKIVTVSLA</sequence>
<dbReference type="RefSeq" id="WP_149761823.1">
    <property type="nucleotide sequence ID" value="NZ_FPAO01000008.1"/>
</dbReference>
<accession>A0A3G9CUU6</accession>
<dbReference type="EMBL" id="FPAO01000008">
    <property type="protein sequence ID" value="SFT73520.1"/>
    <property type="molecule type" value="Genomic_DNA"/>
</dbReference>
<reference evidence="3 5" key="2">
    <citation type="submission" date="2016-10" db="EMBL/GenBank/DDBJ databases">
        <authorList>
            <person name="Varghese N."/>
            <person name="Submissions S."/>
        </authorList>
    </citation>
    <scope>NUCLEOTIDE SEQUENCE [LARGE SCALE GENOMIC DNA]</scope>
    <source>
        <strain evidence="3 5">DSM 11855</strain>
    </source>
</reference>
<evidence type="ECO:0000313" key="4">
    <source>
        <dbReference type="Proteomes" id="UP000265557"/>
    </source>
</evidence>
<dbReference type="InterPro" id="IPR000757">
    <property type="entry name" value="Beta-glucanase-like"/>
</dbReference>
<evidence type="ECO:0000313" key="5">
    <source>
        <dbReference type="Proteomes" id="UP000323733"/>
    </source>
</evidence>
<dbReference type="SUPFAM" id="SSF49899">
    <property type="entry name" value="Concanavalin A-like lectins/glucanases"/>
    <property type="match status" value="1"/>
</dbReference>
<evidence type="ECO:0000313" key="3">
    <source>
        <dbReference type="EMBL" id="SFT73520.1"/>
    </source>
</evidence>
<name>A0A1I7AFB1_METTE</name>
<proteinExistence type="predicted"/>
<dbReference type="Proteomes" id="UP000323733">
    <property type="component" value="Unassembled WGS sequence"/>
</dbReference>
<dbReference type="Proteomes" id="UP000265557">
    <property type="component" value="Chromosome"/>
</dbReference>
<dbReference type="InterPro" id="IPR013320">
    <property type="entry name" value="ConA-like_dom_sf"/>
</dbReference>
<keyword evidence="5" id="KW-1185">Reference proteome</keyword>
<dbReference type="InterPro" id="IPR018765">
    <property type="entry name" value="DUF2341"/>
</dbReference>
<evidence type="ECO:0000313" key="2">
    <source>
        <dbReference type="EMBL" id="BAW29915.1"/>
    </source>
</evidence>